<dbReference type="SUPFAM" id="SSF56281">
    <property type="entry name" value="Metallo-hydrolase/oxidoreductase"/>
    <property type="match status" value="1"/>
</dbReference>
<dbReference type="PANTHER" id="PTHR23131:SF4">
    <property type="entry name" value="METALLO-BETA-LACTAMASE SUPERFAMILY POTEIN"/>
    <property type="match status" value="1"/>
</dbReference>
<feature type="domain" description="Metallo-beta-lactamase" evidence="1">
    <location>
        <begin position="40"/>
        <end position="257"/>
    </location>
</feature>
<keyword evidence="3" id="KW-1185">Reference proteome</keyword>
<accession>N1MK73</accession>
<dbReference type="Gene3D" id="1.10.10.10">
    <property type="entry name" value="Winged helix-like DNA-binding domain superfamily/Winged helix DNA-binding domain"/>
    <property type="match status" value="1"/>
</dbReference>
<sequence length="352" mass="39187">MTDQLTYPPIELPVIGEGVAIGIAEGVYWLRMPMGGSLEAINVWALADGDSWTIVDTGLRSTESAAAWRKAFSSTLKGRPVRRIIVTHLHPDHSGMAGWLARKQSAHLWMTRLEYLTLRVLTNDTGQEAPHEAINFYKKVGWDDDALDHYRARFGDFGKMLYPPPNSFHALEHGQRLTIGDREWVVVVGKGHSPEHAMLHCPEARLLISGDQVLPTISSNVSVQPLEPDADPLTDWLVSLDAIRRDLPDDVLVLPAHGQPFHGLHTRIGSLLEGHERRLERLLTLLETPQRAIDVFPALFKRQIDRPLLSLATGESLAHLACLRSRGLAMDEVDDAGTCWWRASDTTPTVQA</sequence>
<evidence type="ECO:0000313" key="2">
    <source>
        <dbReference type="EMBL" id="CCW15823.1"/>
    </source>
</evidence>
<organism evidence="2 3">
    <name type="scientific">Sphingobium indicum BiD32</name>
    <dbReference type="NCBI Taxonomy" id="1301087"/>
    <lineage>
        <taxon>Bacteria</taxon>
        <taxon>Pseudomonadati</taxon>
        <taxon>Pseudomonadota</taxon>
        <taxon>Alphaproteobacteria</taxon>
        <taxon>Sphingomonadales</taxon>
        <taxon>Sphingomonadaceae</taxon>
        <taxon>Sphingobium</taxon>
    </lineage>
</organism>
<proteinExistence type="predicted"/>
<evidence type="ECO:0000313" key="3">
    <source>
        <dbReference type="Proteomes" id="UP000013201"/>
    </source>
</evidence>
<reference evidence="3" key="2">
    <citation type="submission" date="2013-04" db="EMBL/GenBank/DDBJ databases">
        <title>Bisphenol A degrading Sphingobium sp. strain BiD32.</title>
        <authorList>
            <person name="Nielsen J.L."/>
            <person name="Zhou N.A."/>
            <person name="Kjeldal H."/>
        </authorList>
    </citation>
    <scope>NUCLEOTIDE SEQUENCE [LARGE SCALE GENOMIC DNA]</scope>
    <source>
        <strain evidence="3">BiD32</strain>
    </source>
</reference>
<comment type="caution">
    <text evidence="2">The sequence shown here is derived from an EMBL/GenBank/DDBJ whole genome shotgun (WGS) entry which is preliminary data.</text>
</comment>
<protein>
    <submittedName>
        <fullName evidence="2">Metallo-beta-lactamase family protein</fullName>
    </submittedName>
</protein>
<dbReference type="OrthoDB" id="2971563at2"/>
<dbReference type="PANTHER" id="PTHR23131">
    <property type="entry name" value="ENDORIBONUCLEASE LACTB2"/>
    <property type="match status" value="1"/>
</dbReference>
<dbReference type="InterPro" id="IPR036388">
    <property type="entry name" value="WH-like_DNA-bd_sf"/>
</dbReference>
<dbReference type="Pfam" id="PF00753">
    <property type="entry name" value="Lactamase_B"/>
    <property type="match status" value="1"/>
</dbReference>
<name>N1MK73_9SPHN</name>
<dbReference type="InterPro" id="IPR036866">
    <property type="entry name" value="RibonucZ/Hydroxyglut_hydro"/>
</dbReference>
<dbReference type="InterPro" id="IPR048933">
    <property type="entry name" value="B_lactamase-like_C"/>
</dbReference>
<dbReference type="EMBL" id="CAVK010000008">
    <property type="protein sequence ID" value="CCW15823.1"/>
    <property type="molecule type" value="Genomic_DNA"/>
</dbReference>
<dbReference type="Gene3D" id="3.60.15.10">
    <property type="entry name" value="Ribonuclease Z/Hydroxyacylglutathione hydrolase-like"/>
    <property type="match status" value="1"/>
</dbReference>
<evidence type="ECO:0000259" key="1">
    <source>
        <dbReference type="SMART" id="SM00849"/>
    </source>
</evidence>
<dbReference type="InterPro" id="IPR050662">
    <property type="entry name" value="Sec-metab_biosynth-thioest"/>
</dbReference>
<dbReference type="AlphaFoldDB" id="N1MK73"/>
<dbReference type="InterPro" id="IPR001279">
    <property type="entry name" value="Metallo-B-lactamas"/>
</dbReference>
<reference evidence="2 3" key="1">
    <citation type="submission" date="2013-03" db="EMBL/GenBank/DDBJ databases">
        <authorList>
            <person name="Le V."/>
        </authorList>
    </citation>
    <scope>NUCLEOTIDE SEQUENCE [LARGE SCALE GENOMIC DNA]</scope>
    <source>
        <strain evidence="2 3">BiD32</strain>
    </source>
</reference>
<dbReference type="Proteomes" id="UP000013201">
    <property type="component" value="Unassembled WGS sequence"/>
</dbReference>
<dbReference type="Pfam" id="PF21221">
    <property type="entry name" value="B_lactamase-like_C"/>
    <property type="match status" value="1"/>
</dbReference>
<dbReference type="SMART" id="SM00849">
    <property type="entry name" value="Lactamase_B"/>
    <property type="match status" value="1"/>
</dbReference>
<gene>
    <name evidence="2" type="ORF">EBBID32_1510</name>
</gene>